<dbReference type="OrthoDB" id="1042810at2"/>
<comment type="caution">
    <text evidence="1">The sequence shown here is derived from an EMBL/GenBank/DDBJ whole genome shotgun (WGS) entry which is preliminary data.</text>
</comment>
<reference evidence="1 2" key="1">
    <citation type="submission" date="2018-08" db="EMBL/GenBank/DDBJ databases">
        <title>A genome reference for cultivated species of the human gut microbiota.</title>
        <authorList>
            <person name="Zou Y."/>
            <person name="Xue W."/>
            <person name="Luo G."/>
        </authorList>
    </citation>
    <scope>NUCLEOTIDE SEQUENCE [LARGE SCALE GENOMIC DNA]</scope>
    <source>
        <strain evidence="1 2">OF03-9BH</strain>
    </source>
</reference>
<proteinExistence type="predicted"/>
<organism evidence="1 2">
    <name type="scientific">Bacteroides stercorirosoris</name>
    <dbReference type="NCBI Taxonomy" id="871324"/>
    <lineage>
        <taxon>Bacteria</taxon>
        <taxon>Pseudomonadati</taxon>
        <taxon>Bacteroidota</taxon>
        <taxon>Bacteroidia</taxon>
        <taxon>Bacteroidales</taxon>
        <taxon>Bacteroidaceae</taxon>
        <taxon>Bacteroides</taxon>
    </lineage>
</organism>
<dbReference type="EMBL" id="QSCF01000003">
    <property type="protein sequence ID" value="RGX80640.1"/>
    <property type="molecule type" value="Genomic_DNA"/>
</dbReference>
<sequence>MIKTINNIRMIITAAILSAVLFSCIGEEMTCDKELIVVQRIGEGGNVDTRGTVISSNTDLKGETFGLFGSLTPNSSVPQQYFNASARVNTDLTATISPLQYWPGLQNASMRFFSWYPFSGANAPTTDFTNPGEMVLNYTANAATSNHVDVLAAVSGPAWVEGVNIHFYHTLTKVTFTFKKVAPVPDEVTIEKIEFQNVGQSGKLTVAEIPTTTTKNGKPKFVWSDVTTGSIASTPTGNKTVTEDATLIGDTFLMLPTDNFSATAKIVVTTNYGDYEFLLSEIVTKNPHSWESGEYINYNFTISNETYQLSATPLEWGESPVNVIFDKQYYLKLSQTKVQTADKPATVDIEVKTNYDAIPNTGYLPGAQLDTDGMKTWATVNMTQTSFSEGVYTYNVHVSMLKFISNPEEGEEEERWTGFYINAGNLHHLVALQQWKEDGEWMNYDVQLDDNDGGTGIMQRRKIVFTSGNPGWWEWKITQVDDTDNILLNTETILESIGKSGGAVYFYFKANAVPGKKATLTLSNTNGDNPDIPVELTVPSI</sequence>
<dbReference type="RefSeq" id="WP_117986638.1">
    <property type="nucleotide sequence ID" value="NZ_CABMFG010000003.1"/>
</dbReference>
<protein>
    <submittedName>
        <fullName evidence="1">Fimbrillin family protein</fullName>
    </submittedName>
</protein>
<accession>A0A413HAB7</accession>
<evidence type="ECO:0000313" key="2">
    <source>
        <dbReference type="Proteomes" id="UP000286075"/>
    </source>
</evidence>
<evidence type="ECO:0000313" key="1">
    <source>
        <dbReference type="EMBL" id="RGX80640.1"/>
    </source>
</evidence>
<dbReference type="CDD" id="cd13121">
    <property type="entry name" value="BF2867_like_C"/>
    <property type="match status" value="1"/>
</dbReference>
<gene>
    <name evidence="1" type="ORF">DXA68_03530</name>
</gene>
<dbReference type="Proteomes" id="UP000286075">
    <property type="component" value="Unassembled WGS sequence"/>
</dbReference>
<name>A0A413HAB7_9BACE</name>
<dbReference type="AlphaFoldDB" id="A0A413HAB7"/>
<dbReference type="PROSITE" id="PS51257">
    <property type="entry name" value="PROKAR_LIPOPROTEIN"/>
    <property type="match status" value="1"/>
</dbReference>
<dbReference type="CDD" id="cd13120">
    <property type="entry name" value="BF2867_like_N"/>
    <property type="match status" value="1"/>
</dbReference>